<keyword evidence="6 17" id="KW-0812">Transmembrane</keyword>
<keyword evidence="5 17" id="KW-1003">Cell membrane</keyword>
<comment type="function">
    <text evidence="17">Catalyzes the dephosphorylation of undecaprenyl diphosphate (UPP). Confers resistance to bacitracin.</text>
</comment>
<dbReference type="GO" id="GO:0008360">
    <property type="term" value="P:regulation of cell shape"/>
    <property type="evidence" value="ECO:0007669"/>
    <property type="project" value="UniProtKB-KW"/>
</dbReference>
<reference evidence="18" key="2">
    <citation type="journal article" date="2021" name="PeerJ">
        <title>Extensive microbial diversity within the chicken gut microbiome revealed by metagenomics and culture.</title>
        <authorList>
            <person name="Gilroy R."/>
            <person name="Ravi A."/>
            <person name="Getino M."/>
            <person name="Pursley I."/>
            <person name="Horton D.L."/>
            <person name="Alikhan N.F."/>
            <person name="Baker D."/>
            <person name="Gharbi K."/>
            <person name="Hall N."/>
            <person name="Watson M."/>
            <person name="Adriaenssens E.M."/>
            <person name="Foster-Nyarko E."/>
            <person name="Jarju S."/>
            <person name="Secka A."/>
            <person name="Antonio M."/>
            <person name="Oren A."/>
            <person name="Chaudhuri R.R."/>
            <person name="La Ragione R."/>
            <person name="Hildebrand F."/>
            <person name="Pallen M.J."/>
        </authorList>
    </citation>
    <scope>NUCLEOTIDE SEQUENCE</scope>
    <source>
        <strain evidence="18">ChiBcec7-5410</strain>
    </source>
</reference>
<evidence type="ECO:0000256" key="7">
    <source>
        <dbReference type="ARBA" id="ARBA00022801"/>
    </source>
</evidence>
<dbReference type="EC" id="3.6.1.27" evidence="3 17"/>
<evidence type="ECO:0000256" key="14">
    <source>
        <dbReference type="ARBA" id="ARBA00032707"/>
    </source>
</evidence>
<evidence type="ECO:0000256" key="4">
    <source>
        <dbReference type="ARBA" id="ARBA00021581"/>
    </source>
</evidence>
<comment type="caution">
    <text evidence="18">The sequence shown here is derived from an EMBL/GenBank/DDBJ whole genome shotgun (WGS) entry which is preliminary data.</text>
</comment>
<keyword evidence="12 17" id="KW-0046">Antibiotic resistance</keyword>
<evidence type="ECO:0000256" key="8">
    <source>
        <dbReference type="ARBA" id="ARBA00022960"/>
    </source>
</evidence>
<sequence length="290" mass="31665">MTYLEAILQGILQGLTEFLPVSSSGHLSLFQHFTGSSGDTGIFFSLMLHLGTLIAVFIAFRHTIWQLILEFFSMIWDILRGKFSWKERSEYRNMLIMLMISCIPLLLVVVLKDFYESFSTDNDIVWEGIFFLVTAIILFIGDHTGKRTKGPGDITPKDALTVGVFQAIAPLPGVSRSGSTISGGMISGFDRDTAVQYSFILGIPVILASSLIELLDATPADFATGIGPVLVGMVVAAVVGLLAIKMVRYISRSDKFGIFVWYTAILGVVVCGIGIFERIVGMNIVSYLAG</sequence>
<keyword evidence="8 17" id="KW-0133">Cell shape</keyword>
<evidence type="ECO:0000256" key="13">
    <source>
        <dbReference type="ARBA" id="ARBA00023316"/>
    </source>
</evidence>
<comment type="similarity">
    <text evidence="2 17">Belongs to the UppP family.</text>
</comment>
<evidence type="ECO:0000256" key="1">
    <source>
        <dbReference type="ARBA" id="ARBA00004651"/>
    </source>
</evidence>
<evidence type="ECO:0000256" key="17">
    <source>
        <dbReference type="HAMAP-Rule" id="MF_01006"/>
    </source>
</evidence>
<dbReference type="PANTHER" id="PTHR30622">
    <property type="entry name" value="UNDECAPRENYL-DIPHOSPHATASE"/>
    <property type="match status" value="1"/>
</dbReference>
<keyword evidence="7 17" id="KW-0378">Hydrolase</keyword>
<feature type="transmembrane region" description="Helical" evidence="17">
    <location>
        <begin position="194"/>
        <end position="212"/>
    </location>
</feature>
<gene>
    <name evidence="17" type="primary">uppP</name>
    <name evidence="18" type="ORF">IAC43_09500</name>
</gene>
<dbReference type="AlphaFoldDB" id="A0A9D1KSP1"/>
<dbReference type="Pfam" id="PF02673">
    <property type="entry name" value="BacA"/>
    <property type="match status" value="1"/>
</dbReference>
<evidence type="ECO:0000256" key="11">
    <source>
        <dbReference type="ARBA" id="ARBA00023136"/>
    </source>
</evidence>
<evidence type="ECO:0000256" key="6">
    <source>
        <dbReference type="ARBA" id="ARBA00022692"/>
    </source>
</evidence>
<feature type="transmembrane region" description="Helical" evidence="17">
    <location>
        <begin position="224"/>
        <end position="244"/>
    </location>
</feature>
<evidence type="ECO:0000256" key="3">
    <source>
        <dbReference type="ARBA" id="ARBA00012374"/>
    </source>
</evidence>
<dbReference type="GO" id="GO:0071555">
    <property type="term" value="P:cell wall organization"/>
    <property type="evidence" value="ECO:0007669"/>
    <property type="project" value="UniProtKB-KW"/>
</dbReference>
<dbReference type="GO" id="GO:0005886">
    <property type="term" value="C:plasma membrane"/>
    <property type="evidence" value="ECO:0007669"/>
    <property type="project" value="UniProtKB-SubCell"/>
</dbReference>
<keyword evidence="11 17" id="KW-0472">Membrane</keyword>
<evidence type="ECO:0000256" key="12">
    <source>
        <dbReference type="ARBA" id="ARBA00023251"/>
    </source>
</evidence>
<dbReference type="InterPro" id="IPR003824">
    <property type="entry name" value="UppP"/>
</dbReference>
<protein>
    <recommendedName>
        <fullName evidence="4 17">Undecaprenyl-diphosphatase</fullName>
        <ecNumber evidence="3 17">3.6.1.27</ecNumber>
    </recommendedName>
    <alternativeName>
        <fullName evidence="15 17">Bacitracin resistance protein</fullName>
    </alternativeName>
    <alternativeName>
        <fullName evidence="14 17">Undecaprenyl pyrophosphate phosphatase</fullName>
    </alternativeName>
</protein>
<feature type="transmembrane region" description="Helical" evidence="17">
    <location>
        <begin position="42"/>
        <end position="60"/>
    </location>
</feature>
<keyword evidence="9 17" id="KW-0573">Peptidoglycan synthesis</keyword>
<accession>A0A9D1KSP1</accession>
<name>A0A9D1KSP1_9FIRM</name>
<dbReference type="HAMAP" id="MF_01006">
    <property type="entry name" value="Undec_diphosphatase"/>
    <property type="match status" value="1"/>
</dbReference>
<evidence type="ECO:0000256" key="2">
    <source>
        <dbReference type="ARBA" id="ARBA00010621"/>
    </source>
</evidence>
<dbReference type="GO" id="GO:0046677">
    <property type="term" value="P:response to antibiotic"/>
    <property type="evidence" value="ECO:0007669"/>
    <property type="project" value="UniProtKB-UniRule"/>
</dbReference>
<organism evidence="18 19">
    <name type="scientific">Candidatus Faecivivens stercoripullorum</name>
    <dbReference type="NCBI Taxonomy" id="2840805"/>
    <lineage>
        <taxon>Bacteria</taxon>
        <taxon>Bacillati</taxon>
        <taxon>Bacillota</taxon>
        <taxon>Clostridia</taxon>
        <taxon>Eubacteriales</taxon>
        <taxon>Oscillospiraceae</taxon>
        <taxon>Oscillospiraceae incertae sedis</taxon>
        <taxon>Candidatus Faecivivens</taxon>
    </lineage>
</organism>
<reference evidence="18" key="1">
    <citation type="submission" date="2020-10" db="EMBL/GenBank/DDBJ databases">
        <authorList>
            <person name="Gilroy R."/>
        </authorList>
    </citation>
    <scope>NUCLEOTIDE SEQUENCE</scope>
    <source>
        <strain evidence="18">ChiBcec7-5410</strain>
    </source>
</reference>
<dbReference type="GO" id="GO:0050380">
    <property type="term" value="F:undecaprenyl-diphosphatase activity"/>
    <property type="evidence" value="ECO:0007669"/>
    <property type="project" value="UniProtKB-UniRule"/>
</dbReference>
<evidence type="ECO:0000256" key="16">
    <source>
        <dbReference type="ARBA" id="ARBA00047594"/>
    </source>
</evidence>
<dbReference type="EMBL" id="DVLW01000261">
    <property type="protein sequence ID" value="HIT95409.1"/>
    <property type="molecule type" value="Genomic_DNA"/>
</dbReference>
<comment type="subcellular location">
    <subcellularLocation>
        <location evidence="1 17">Cell membrane</location>
        <topology evidence="1 17">Multi-pass membrane protein</topology>
    </subcellularLocation>
</comment>
<feature type="transmembrane region" description="Helical" evidence="17">
    <location>
        <begin position="124"/>
        <end position="141"/>
    </location>
</feature>
<evidence type="ECO:0000256" key="15">
    <source>
        <dbReference type="ARBA" id="ARBA00032932"/>
    </source>
</evidence>
<evidence type="ECO:0000256" key="5">
    <source>
        <dbReference type="ARBA" id="ARBA00022475"/>
    </source>
</evidence>
<evidence type="ECO:0000256" key="9">
    <source>
        <dbReference type="ARBA" id="ARBA00022984"/>
    </source>
</evidence>
<comment type="catalytic activity">
    <reaction evidence="16 17">
        <text>di-trans,octa-cis-undecaprenyl diphosphate + H2O = di-trans,octa-cis-undecaprenyl phosphate + phosphate + H(+)</text>
        <dbReference type="Rhea" id="RHEA:28094"/>
        <dbReference type="ChEBI" id="CHEBI:15377"/>
        <dbReference type="ChEBI" id="CHEBI:15378"/>
        <dbReference type="ChEBI" id="CHEBI:43474"/>
        <dbReference type="ChEBI" id="CHEBI:58405"/>
        <dbReference type="ChEBI" id="CHEBI:60392"/>
        <dbReference type="EC" id="3.6.1.27"/>
    </reaction>
</comment>
<evidence type="ECO:0000256" key="10">
    <source>
        <dbReference type="ARBA" id="ARBA00022989"/>
    </source>
</evidence>
<dbReference type="GO" id="GO:0009252">
    <property type="term" value="P:peptidoglycan biosynthetic process"/>
    <property type="evidence" value="ECO:0007669"/>
    <property type="project" value="UniProtKB-KW"/>
</dbReference>
<dbReference type="Proteomes" id="UP000824160">
    <property type="component" value="Unassembled WGS sequence"/>
</dbReference>
<keyword evidence="13 17" id="KW-0961">Cell wall biogenesis/degradation</keyword>
<keyword evidence="10 17" id="KW-1133">Transmembrane helix</keyword>
<feature type="transmembrane region" description="Helical" evidence="17">
    <location>
        <begin position="94"/>
        <end position="112"/>
    </location>
</feature>
<feature type="transmembrane region" description="Helical" evidence="17">
    <location>
        <begin position="256"/>
        <end position="276"/>
    </location>
</feature>
<proteinExistence type="inferred from homology"/>
<comment type="miscellaneous">
    <text evidence="17">Bacitracin is thought to be involved in the inhibition of peptidoglycan synthesis by sequestering undecaprenyl diphosphate, thereby reducing the pool of lipid carrier available.</text>
</comment>
<evidence type="ECO:0000313" key="18">
    <source>
        <dbReference type="EMBL" id="HIT95409.1"/>
    </source>
</evidence>
<dbReference type="PANTHER" id="PTHR30622:SF2">
    <property type="entry name" value="UNDECAPRENYL-DIPHOSPHATASE"/>
    <property type="match status" value="1"/>
</dbReference>
<evidence type="ECO:0000313" key="19">
    <source>
        <dbReference type="Proteomes" id="UP000824160"/>
    </source>
</evidence>